<evidence type="ECO:0000256" key="8">
    <source>
        <dbReference type="ARBA" id="ARBA00023180"/>
    </source>
</evidence>
<protein>
    <recommendedName>
        <fullName evidence="9">Carbohydrate sulfotransferase</fullName>
        <ecNumber evidence="9">2.8.2.-</ecNumber>
    </recommendedName>
</protein>
<keyword evidence="4" id="KW-0812">Transmembrane</keyword>
<sequence length="352" mass="39336">MSKFPLLITGVTYNSFNVLRWVIREDSEANPLTEEDSAVYTGNLTWQQMQEMRVHHVSQVCSALNLTQALDHSVLKHILVDTKHKVLMCFVPKLTITPPQPPSPLAHHSPTINSPSPPLPPPPAHHNPTSTNPPPPLPPPIPHPAHHNPPPTHLPPPLPHNPLPTQHQLTITPTTQPTITPSSLATGRVHVLEAYVVLALGSGRRGRGRDGPDETPSPRAFPVHAGQLQVLGVTGQGHNVTFSEFITWVTPPNGTWTFAQKNEHWLPMTELCAPCAVQYDVIGRYEHLQKDVNQTLHWLGAGQFAERFPQADRPYHATALHKDYLQRLSMPEKLRFLRTYLLDFLLFGYEMT</sequence>
<evidence type="ECO:0000256" key="7">
    <source>
        <dbReference type="ARBA" id="ARBA00023136"/>
    </source>
</evidence>
<dbReference type="STRING" id="6689.A0A423T3A1"/>
<keyword evidence="9" id="KW-0119">Carbohydrate metabolism</keyword>
<comment type="similarity">
    <text evidence="2 9">Belongs to the sulfotransferase 2 family.</text>
</comment>
<dbReference type="PANTHER" id="PTHR12137">
    <property type="entry name" value="CARBOHYDRATE SULFOTRANSFERASE"/>
    <property type="match status" value="1"/>
</dbReference>
<evidence type="ECO:0000313" key="11">
    <source>
        <dbReference type="EMBL" id="ROT70865.1"/>
    </source>
</evidence>
<evidence type="ECO:0000256" key="9">
    <source>
        <dbReference type="RuleBase" id="RU364020"/>
    </source>
</evidence>
<keyword evidence="9" id="KW-0735">Signal-anchor</keyword>
<feature type="compositionally biased region" description="Pro residues" evidence="10">
    <location>
        <begin position="115"/>
        <end position="162"/>
    </location>
</feature>
<dbReference type="Pfam" id="PF03567">
    <property type="entry name" value="Sulfotransfer_2"/>
    <property type="match status" value="1"/>
</dbReference>
<feature type="compositionally biased region" description="Low complexity" evidence="10">
    <location>
        <begin position="163"/>
        <end position="178"/>
    </location>
</feature>
<dbReference type="EC" id="2.8.2.-" evidence="9"/>
<keyword evidence="12" id="KW-1185">Reference proteome</keyword>
<gene>
    <name evidence="11" type="ORF">C7M84_010833</name>
</gene>
<evidence type="ECO:0000256" key="10">
    <source>
        <dbReference type="SAM" id="MobiDB-lite"/>
    </source>
</evidence>
<name>A0A423T3A1_PENVA</name>
<proteinExistence type="inferred from homology"/>
<evidence type="ECO:0000256" key="4">
    <source>
        <dbReference type="ARBA" id="ARBA00022692"/>
    </source>
</evidence>
<evidence type="ECO:0000256" key="3">
    <source>
        <dbReference type="ARBA" id="ARBA00022679"/>
    </source>
</evidence>
<keyword evidence="7" id="KW-0472">Membrane</keyword>
<dbReference type="OrthoDB" id="2019940at2759"/>
<dbReference type="PANTHER" id="PTHR12137:SF54">
    <property type="entry name" value="CARBOHYDRATE SULFOTRANSFERASE"/>
    <property type="match status" value="1"/>
</dbReference>
<keyword evidence="3 9" id="KW-0808">Transferase</keyword>
<keyword evidence="8 9" id="KW-0325">Glycoprotein</keyword>
<dbReference type="EMBL" id="QCYY01002377">
    <property type="protein sequence ID" value="ROT70865.1"/>
    <property type="molecule type" value="Genomic_DNA"/>
</dbReference>
<feature type="region of interest" description="Disordered" evidence="10">
    <location>
        <begin position="98"/>
        <end position="178"/>
    </location>
</feature>
<keyword evidence="5" id="KW-1133">Transmembrane helix</keyword>
<evidence type="ECO:0000256" key="1">
    <source>
        <dbReference type="ARBA" id="ARBA00004323"/>
    </source>
</evidence>
<dbReference type="Proteomes" id="UP000283509">
    <property type="component" value="Unassembled WGS sequence"/>
</dbReference>
<dbReference type="GO" id="GO:0008146">
    <property type="term" value="F:sulfotransferase activity"/>
    <property type="evidence" value="ECO:0007669"/>
    <property type="project" value="InterPro"/>
</dbReference>
<evidence type="ECO:0000256" key="5">
    <source>
        <dbReference type="ARBA" id="ARBA00022989"/>
    </source>
</evidence>
<evidence type="ECO:0000313" key="12">
    <source>
        <dbReference type="Proteomes" id="UP000283509"/>
    </source>
</evidence>
<reference evidence="11 12" key="2">
    <citation type="submission" date="2019-01" db="EMBL/GenBank/DDBJ databases">
        <title>The decoding of complex shrimp genome reveals the adaptation for benthos swimmer, frequently molting mechanism and breeding impact on genome.</title>
        <authorList>
            <person name="Sun Y."/>
            <person name="Gao Y."/>
            <person name="Yu Y."/>
        </authorList>
    </citation>
    <scope>NUCLEOTIDE SEQUENCE [LARGE SCALE GENOMIC DNA]</scope>
    <source>
        <tissue evidence="11">Muscle</tissue>
    </source>
</reference>
<evidence type="ECO:0000256" key="2">
    <source>
        <dbReference type="ARBA" id="ARBA00006339"/>
    </source>
</evidence>
<comment type="caution">
    <text evidence="11">The sequence shown here is derived from an EMBL/GenBank/DDBJ whole genome shotgun (WGS) entry which is preliminary data.</text>
</comment>
<dbReference type="InterPro" id="IPR005331">
    <property type="entry name" value="Sulfotransferase"/>
</dbReference>
<keyword evidence="6 9" id="KW-0333">Golgi apparatus</keyword>
<dbReference type="AlphaFoldDB" id="A0A423T3A1"/>
<organism evidence="11 12">
    <name type="scientific">Penaeus vannamei</name>
    <name type="common">Whiteleg shrimp</name>
    <name type="synonym">Litopenaeus vannamei</name>
    <dbReference type="NCBI Taxonomy" id="6689"/>
    <lineage>
        <taxon>Eukaryota</taxon>
        <taxon>Metazoa</taxon>
        <taxon>Ecdysozoa</taxon>
        <taxon>Arthropoda</taxon>
        <taxon>Crustacea</taxon>
        <taxon>Multicrustacea</taxon>
        <taxon>Malacostraca</taxon>
        <taxon>Eumalacostraca</taxon>
        <taxon>Eucarida</taxon>
        <taxon>Decapoda</taxon>
        <taxon>Dendrobranchiata</taxon>
        <taxon>Penaeoidea</taxon>
        <taxon>Penaeidae</taxon>
        <taxon>Penaeus</taxon>
    </lineage>
</organism>
<dbReference type="GO" id="GO:0000139">
    <property type="term" value="C:Golgi membrane"/>
    <property type="evidence" value="ECO:0007669"/>
    <property type="project" value="UniProtKB-SubCell"/>
</dbReference>
<evidence type="ECO:0000256" key="6">
    <source>
        <dbReference type="ARBA" id="ARBA00023034"/>
    </source>
</evidence>
<accession>A0A423T3A1</accession>
<reference evidence="11 12" key="1">
    <citation type="submission" date="2018-04" db="EMBL/GenBank/DDBJ databases">
        <authorList>
            <person name="Zhang X."/>
            <person name="Yuan J."/>
            <person name="Li F."/>
            <person name="Xiang J."/>
        </authorList>
    </citation>
    <scope>NUCLEOTIDE SEQUENCE [LARGE SCALE GENOMIC DNA]</scope>
    <source>
        <tissue evidence="11">Muscle</tissue>
    </source>
</reference>
<comment type="subcellular location">
    <subcellularLocation>
        <location evidence="1 9">Golgi apparatus membrane</location>
        <topology evidence="1 9">Single-pass type II membrane protein</topology>
    </subcellularLocation>
</comment>
<dbReference type="InterPro" id="IPR018011">
    <property type="entry name" value="Carb_sulfotrans_8-10"/>
</dbReference>
<dbReference type="GO" id="GO:0016051">
    <property type="term" value="P:carbohydrate biosynthetic process"/>
    <property type="evidence" value="ECO:0007669"/>
    <property type="project" value="InterPro"/>
</dbReference>